<dbReference type="InterPro" id="IPR050766">
    <property type="entry name" value="Bact_Lucif_Oxidored"/>
</dbReference>
<dbReference type="OrthoDB" id="9780518at2"/>
<dbReference type="EMBL" id="VKAC01000008">
    <property type="protein sequence ID" value="TXR55577.1"/>
    <property type="molecule type" value="Genomic_DNA"/>
</dbReference>
<comment type="caution">
    <text evidence="3">The sequence shown here is derived from an EMBL/GenBank/DDBJ whole genome shotgun (WGS) entry which is preliminary data.</text>
</comment>
<dbReference type="Proteomes" id="UP000321234">
    <property type="component" value="Unassembled WGS sequence"/>
</dbReference>
<reference evidence="3 4" key="1">
    <citation type="submission" date="2019-07" db="EMBL/GenBank/DDBJ databases">
        <title>Quadrisphaera sp. strain DD2A genome sequencing and assembly.</title>
        <authorList>
            <person name="Kim I."/>
        </authorList>
    </citation>
    <scope>NUCLEOTIDE SEQUENCE [LARGE SCALE GENOMIC DNA]</scope>
    <source>
        <strain evidence="3 4">DD2A</strain>
    </source>
</reference>
<dbReference type="InterPro" id="IPR011251">
    <property type="entry name" value="Luciferase-like_dom"/>
</dbReference>
<dbReference type="AlphaFoldDB" id="A0A5C8ZCQ0"/>
<protein>
    <submittedName>
        <fullName evidence="3">LLM class flavin-dependent oxidoreductase</fullName>
    </submittedName>
</protein>
<evidence type="ECO:0000313" key="4">
    <source>
        <dbReference type="Proteomes" id="UP000321234"/>
    </source>
</evidence>
<gene>
    <name evidence="3" type="ORF">FMM08_14935</name>
</gene>
<dbReference type="InterPro" id="IPR019949">
    <property type="entry name" value="CmoO-like"/>
</dbReference>
<evidence type="ECO:0000256" key="1">
    <source>
        <dbReference type="ARBA" id="ARBA00007789"/>
    </source>
</evidence>
<dbReference type="Pfam" id="PF00296">
    <property type="entry name" value="Bac_luciferase"/>
    <property type="match status" value="1"/>
</dbReference>
<dbReference type="GO" id="GO:0016705">
    <property type="term" value="F:oxidoreductase activity, acting on paired donors, with incorporation or reduction of molecular oxygen"/>
    <property type="evidence" value="ECO:0007669"/>
    <property type="project" value="InterPro"/>
</dbReference>
<proteinExistence type="predicted"/>
<dbReference type="SUPFAM" id="SSF51679">
    <property type="entry name" value="Bacterial luciferase-like"/>
    <property type="match status" value="1"/>
</dbReference>
<dbReference type="GO" id="GO:0005829">
    <property type="term" value="C:cytosol"/>
    <property type="evidence" value="ECO:0007669"/>
    <property type="project" value="TreeGrafter"/>
</dbReference>
<dbReference type="NCBIfam" id="TIGR03558">
    <property type="entry name" value="oxido_grp_1"/>
    <property type="match status" value="1"/>
</dbReference>
<name>A0A5C8ZCQ0_9ACTN</name>
<keyword evidence="4" id="KW-1185">Reference proteome</keyword>
<sequence>MSSRVPLSVLDLAPVDRRSAPGRGARETLAASVELARAAERHGYRRVWYAEHHSMASIASSAPAVLVAHVAAHTSTIRLGAGGVMLPNHAPLTIAEQFGTLAAAHPGRIDLGLGRAPGSDGATSAALRRDPSAADTFPDDVLELQDLLAGTPRPDGVRAVPLALDDDGLPVPLYVLGSSLFGARLAAALGLPYAFASHFAPDALEQAMDLYRREFTPNGRPGALEAPHAIAAINVFAADDDATAREHALAARRQRAVALFGRSLRRGALPGGLDSADDAAFDAAADALLDAGASVHVEAMMRLAAVGTPDAVVAQLDAFAARVGADELITAHGAPTPQTRVRSVELVGSAVGSALAA</sequence>
<comment type="similarity">
    <text evidence="1">To bacterial alkanal monooxygenase alpha and beta chains.</text>
</comment>
<accession>A0A5C8ZCQ0</accession>
<evidence type="ECO:0000259" key="2">
    <source>
        <dbReference type="Pfam" id="PF00296"/>
    </source>
</evidence>
<dbReference type="InterPro" id="IPR036661">
    <property type="entry name" value="Luciferase-like_sf"/>
</dbReference>
<dbReference type="Gene3D" id="3.20.20.30">
    <property type="entry name" value="Luciferase-like domain"/>
    <property type="match status" value="1"/>
</dbReference>
<organism evidence="3 4">
    <name type="scientific">Quadrisphaera setariae</name>
    <dbReference type="NCBI Taxonomy" id="2593304"/>
    <lineage>
        <taxon>Bacteria</taxon>
        <taxon>Bacillati</taxon>
        <taxon>Actinomycetota</taxon>
        <taxon>Actinomycetes</taxon>
        <taxon>Kineosporiales</taxon>
        <taxon>Kineosporiaceae</taxon>
        <taxon>Quadrisphaera</taxon>
    </lineage>
</organism>
<dbReference type="PANTHER" id="PTHR30137:SF6">
    <property type="entry name" value="LUCIFERASE-LIKE MONOOXYGENASE"/>
    <property type="match status" value="1"/>
</dbReference>
<feature type="domain" description="Luciferase-like" evidence="2">
    <location>
        <begin position="19"/>
        <end position="326"/>
    </location>
</feature>
<evidence type="ECO:0000313" key="3">
    <source>
        <dbReference type="EMBL" id="TXR55577.1"/>
    </source>
</evidence>
<dbReference type="RefSeq" id="WP_147927153.1">
    <property type="nucleotide sequence ID" value="NZ_VKAC01000008.1"/>
</dbReference>
<dbReference type="PANTHER" id="PTHR30137">
    <property type="entry name" value="LUCIFERASE-LIKE MONOOXYGENASE"/>
    <property type="match status" value="1"/>
</dbReference>